<dbReference type="VEuPathDB" id="FungiDB:Z520_09687"/>
<feature type="region of interest" description="Disordered" evidence="1">
    <location>
        <begin position="1"/>
        <end position="86"/>
    </location>
</feature>
<accession>A0A0D2IBW5</accession>
<dbReference type="OrthoDB" id="10484336at2759"/>
<gene>
    <name evidence="2" type="ORF">Z520_09687</name>
</gene>
<feature type="compositionally biased region" description="Basic residues" evidence="1">
    <location>
        <begin position="1"/>
        <end position="11"/>
    </location>
</feature>
<dbReference type="AlphaFoldDB" id="A0A0D2IBW5"/>
<dbReference type="Proteomes" id="UP000053411">
    <property type="component" value="Unassembled WGS sequence"/>
</dbReference>
<evidence type="ECO:0000313" key="3">
    <source>
        <dbReference type="Proteomes" id="UP000053411"/>
    </source>
</evidence>
<dbReference type="GeneID" id="27715433"/>
<protein>
    <submittedName>
        <fullName evidence="2">Uncharacterized protein</fullName>
    </submittedName>
</protein>
<evidence type="ECO:0000256" key="1">
    <source>
        <dbReference type="SAM" id="MobiDB-lite"/>
    </source>
</evidence>
<keyword evidence="3" id="KW-1185">Reference proteome</keyword>
<reference evidence="2 3" key="1">
    <citation type="submission" date="2015-01" db="EMBL/GenBank/DDBJ databases">
        <title>The Genome Sequence of Fonsecaea multimorphosa CBS 102226.</title>
        <authorList>
            <consortium name="The Broad Institute Genomics Platform"/>
            <person name="Cuomo C."/>
            <person name="de Hoog S."/>
            <person name="Gorbushina A."/>
            <person name="Stielow B."/>
            <person name="Teixiera M."/>
            <person name="Abouelleil A."/>
            <person name="Chapman S.B."/>
            <person name="Priest M."/>
            <person name="Young S.K."/>
            <person name="Wortman J."/>
            <person name="Nusbaum C."/>
            <person name="Birren B."/>
        </authorList>
    </citation>
    <scope>NUCLEOTIDE SEQUENCE [LARGE SCALE GENOMIC DNA]</scope>
    <source>
        <strain evidence="2 3">CBS 102226</strain>
    </source>
</reference>
<feature type="compositionally biased region" description="Polar residues" evidence="1">
    <location>
        <begin position="37"/>
        <end position="64"/>
    </location>
</feature>
<evidence type="ECO:0000313" key="2">
    <source>
        <dbReference type="EMBL" id="KIX94641.1"/>
    </source>
</evidence>
<organism evidence="2 3">
    <name type="scientific">Fonsecaea multimorphosa CBS 102226</name>
    <dbReference type="NCBI Taxonomy" id="1442371"/>
    <lineage>
        <taxon>Eukaryota</taxon>
        <taxon>Fungi</taxon>
        <taxon>Dikarya</taxon>
        <taxon>Ascomycota</taxon>
        <taxon>Pezizomycotina</taxon>
        <taxon>Eurotiomycetes</taxon>
        <taxon>Chaetothyriomycetidae</taxon>
        <taxon>Chaetothyriales</taxon>
        <taxon>Herpotrichiellaceae</taxon>
        <taxon>Fonsecaea</taxon>
    </lineage>
</organism>
<proteinExistence type="predicted"/>
<name>A0A0D2IBW5_9EURO</name>
<sequence length="145" mass="15148">MSKPRRSKHLPQYRDADNTTAPSDPVYNGGTHYIENPDNSLALTRNQQGSGTSFDTEDSMSSHPETGIDGSAPQDNLTPPESGPSHFSCAEIVLRDLQVPMVTMPASGPATNASRKGAISINGGVAVVNGIVGANICGQFIVGQP</sequence>
<dbReference type="EMBL" id="KN848086">
    <property type="protein sequence ID" value="KIX94641.1"/>
    <property type="molecule type" value="Genomic_DNA"/>
</dbReference>
<dbReference type="RefSeq" id="XP_016628764.1">
    <property type="nucleotide sequence ID" value="XM_016780181.1"/>
</dbReference>